<evidence type="ECO:0000256" key="1">
    <source>
        <dbReference type="SAM" id="MobiDB-lite"/>
    </source>
</evidence>
<protein>
    <recommendedName>
        <fullName evidence="2">UDENN domain-containing protein</fullName>
    </recommendedName>
</protein>
<dbReference type="InterPro" id="IPR051942">
    <property type="entry name" value="DENN_domain_containing_2"/>
</dbReference>
<feature type="region of interest" description="Disordered" evidence="1">
    <location>
        <begin position="327"/>
        <end position="346"/>
    </location>
</feature>
<dbReference type="Gene3D" id="3.40.50.11500">
    <property type="match status" value="1"/>
</dbReference>
<evidence type="ECO:0000313" key="4">
    <source>
        <dbReference type="Proteomes" id="UP000494165"/>
    </source>
</evidence>
<dbReference type="SMART" id="SM00801">
    <property type="entry name" value="dDENN"/>
    <property type="match status" value="1"/>
</dbReference>
<feature type="compositionally biased region" description="Low complexity" evidence="1">
    <location>
        <begin position="134"/>
        <end position="155"/>
    </location>
</feature>
<dbReference type="InterPro" id="IPR037516">
    <property type="entry name" value="Tripartite_DENN"/>
</dbReference>
<dbReference type="InterPro" id="IPR005112">
    <property type="entry name" value="dDENN_dom"/>
</dbReference>
<comment type="caution">
    <text evidence="3">The sequence shown here is derived from an EMBL/GenBank/DDBJ whole genome shotgun (WGS) entry which is preliminary data.</text>
</comment>
<dbReference type="EMBL" id="CADEPI010000146">
    <property type="protein sequence ID" value="CAB3377497.1"/>
    <property type="molecule type" value="Genomic_DNA"/>
</dbReference>
<dbReference type="SMART" id="SM00799">
    <property type="entry name" value="DENN"/>
    <property type="match status" value="1"/>
</dbReference>
<proteinExistence type="predicted"/>
<dbReference type="Gene3D" id="3.30.450.200">
    <property type="match status" value="1"/>
</dbReference>
<dbReference type="PANTHER" id="PTHR15288:SF0">
    <property type="entry name" value="UDENN DOMAIN-CONTAINING PROTEIN"/>
    <property type="match status" value="1"/>
</dbReference>
<feature type="domain" description="UDENN" evidence="2">
    <location>
        <begin position="474"/>
        <end position="846"/>
    </location>
</feature>
<evidence type="ECO:0000259" key="2">
    <source>
        <dbReference type="PROSITE" id="PS50211"/>
    </source>
</evidence>
<feature type="region of interest" description="Disordered" evidence="1">
    <location>
        <begin position="86"/>
        <end position="162"/>
    </location>
</feature>
<feature type="region of interest" description="Disordered" evidence="1">
    <location>
        <begin position="1"/>
        <end position="58"/>
    </location>
</feature>
<dbReference type="Proteomes" id="UP000494165">
    <property type="component" value="Unassembled WGS sequence"/>
</dbReference>
<dbReference type="SMART" id="SM00800">
    <property type="entry name" value="uDENN"/>
    <property type="match status" value="1"/>
</dbReference>
<name>A0A8S1D7Q9_9INSE</name>
<dbReference type="PANTHER" id="PTHR15288">
    <property type="entry name" value="DENN DOMAIN-CONTAINING PROTEIN 2"/>
    <property type="match status" value="1"/>
</dbReference>
<keyword evidence="4" id="KW-1185">Reference proteome</keyword>
<dbReference type="Pfam" id="PF03455">
    <property type="entry name" value="dDENN"/>
    <property type="match status" value="1"/>
</dbReference>
<gene>
    <name evidence="3" type="ORF">CLODIP_2_CD09615</name>
</gene>
<dbReference type="Pfam" id="PF03456">
    <property type="entry name" value="uDENN"/>
    <property type="match status" value="1"/>
</dbReference>
<dbReference type="PROSITE" id="PS50211">
    <property type="entry name" value="DENN"/>
    <property type="match status" value="1"/>
</dbReference>
<dbReference type="AlphaFoldDB" id="A0A8S1D7Q9"/>
<dbReference type="InterPro" id="IPR043153">
    <property type="entry name" value="DENN_C"/>
</dbReference>
<dbReference type="FunFam" id="3.40.50.11500:FF:000004">
    <property type="entry name" value="DENN domain-containing protein 2C isoform X1"/>
    <property type="match status" value="1"/>
</dbReference>
<organism evidence="3 4">
    <name type="scientific">Cloeon dipterum</name>
    <dbReference type="NCBI Taxonomy" id="197152"/>
    <lineage>
        <taxon>Eukaryota</taxon>
        <taxon>Metazoa</taxon>
        <taxon>Ecdysozoa</taxon>
        <taxon>Arthropoda</taxon>
        <taxon>Hexapoda</taxon>
        <taxon>Insecta</taxon>
        <taxon>Pterygota</taxon>
        <taxon>Palaeoptera</taxon>
        <taxon>Ephemeroptera</taxon>
        <taxon>Pisciforma</taxon>
        <taxon>Baetidae</taxon>
        <taxon>Cloeon</taxon>
    </lineage>
</organism>
<dbReference type="InterPro" id="IPR005113">
    <property type="entry name" value="uDENN_dom"/>
</dbReference>
<feature type="region of interest" description="Disordered" evidence="1">
    <location>
        <begin position="197"/>
        <end position="264"/>
    </location>
</feature>
<dbReference type="Pfam" id="PF02141">
    <property type="entry name" value="DENN"/>
    <property type="match status" value="1"/>
</dbReference>
<dbReference type="InterPro" id="IPR001194">
    <property type="entry name" value="cDENN_dom"/>
</dbReference>
<sequence length="889" mass="98448">MMPFSADVPGQNGGQLLSKAGNGHLPASAQTAIKRSPAFRNDKVVPKKQPLPTPRAGFLGSTAAANKARQIYGTAEPFRLPAVGAPQLQKKTPPGPQRVVKAGTESPTKPSPTHVLGITPVTTKNHRPNDPSKLVKVFPVKVPKPTTTPAPKMTTFSAAPKEDTKVAEILKSPLPQGPPPQKPPRTFAHKLQFFQQAPEPKVTKRPPSRSASGPLRPATVRRPSVPPPSMPARSKTESQIVRRKDRPGRSPVQQCPVPQYAQADRSVELARSHSMEHVYAVPFVPKPEDGVPVTDKVRRSPGKDMDGLYYMSTPIQWPSRPTNLPVQSFKPQQRGAKTSPPCAKVMPTLRESPKMIIEPLFDHDRIQMLVNEAFNSVQLVTPDPSTDSEDPLDSDFSYMDRSSPSEVSVITQKLGPKPTAGSFRGVLKSFKDDTDEEAKRLVEKRKGYVKRASSFAFPQTRRFSADPTANHLFECVLLVGLNLDQNTKGYQPYIKSKFPANAQVPDEIKLFVFPDASDWPPHEGSEHKKQYSIVLTSDSGARSYGYCQRIVPEGMDLCLPLAYCIVTKHRASGFFYKILAELESRHGQTEASRISLLSALQYEQLPPLGSSLRIPGLSVSRPMDQRLEDTDLSTLYSSLPDRMILRVVASVLHERQVVLLSASLSKLTACVMGLQAALEPFQWQHTLVAALPANMTEICNAPTPYVIGLLKSKSGQIPAFSIEEGMAIDLDTGKAIKCLGDECKILPVRLQKALFKVLQLASSTGENEPTRNVLVSEAFIRLFVEACGHYRNHIVMQQDGKTVFERESFSKAVESRSLQLFLEWFTETSLFCTFIDDRTRKSSFNSIFDARVLQNFKESDENLVQIIKNRKAINKKVKTLGNRIRDLVH</sequence>
<dbReference type="OrthoDB" id="10266080at2759"/>
<accession>A0A8S1D7Q9</accession>
<evidence type="ECO:0000313" key="3">
    <source>
        <dbReference type="EMBL" id="CAB3377497.1"/>
    </source>
</evidence>
<reference evidence="3 4" key="1">
    <citation type="submission" date="2020-04" db="EMBL/GenBank/DDBJ databases">
        <authorList>
            <person name="Alioto T."/>
            <person name="Alioto T."/>
            <person name="Gomez Garrido J."/>
        </authorList>
    </citation>
    <scope>NUCLEOTIDE SEQUENCE [LARGE SCALE GENOMIC DNA]</scope>
</reference>